<protein>
    <submittedName>
        <fullName evidence="2">Uncharacterized protein</fullName>
    </submittedName>
</protein>
<proteinExistence type="predicted"/>
<sequence length="66" mass="7400">MMYKERQSRLPLQQTERAATSTRRGRGDGDVECCLARAAWMLRRAQSAGVAIVTDVPCVKFSQNVQ</sequence>
<dbReference type="AlphaFoldDB" id="A0A016UIS6"/>
<keyword evidence="3" id="KW-1185">Reference proteome</keyword>
<dbReference type="EMBL" id="JARK01001373">
    <property type="protein sequence ID" value="EYC15284.1"/>
    <property type="molecule type" value="Genomic_DNA"/>
</dbReference>
<comment type="caution">
    <text evidence="2">The sequence shown here is derived from an EMBL/GenBank/DDBJ whole genome shotgun (WGS) entry which is preliminary data.</text>
</comment>
<gene>
    <name evidence="2" type="primary">Acey_s0037.g3435</name>
    <name evidence="2" type="ORF">Y032_0037g3435</name>
</gene>
<organism evidence="2 3">
    <name type="scientific">Ancylostoma ceylanicum</name>
    <dbReference type="NCBI Taxonomy" id="53326"/>
    <lineage>
        <taxon>Eukaryota</taxon>
        <taxon>Metazoa</taxon>
        <taxon>Ecdysozoa</taxon>
        <taxon>Nematoda</taxon>
        <taxon>Chromadorea</taxon>
        <taxon>Rhabditida</taxon>
        <taxon>Rhabditina</taxon>
        <taxon>Rhabditomorpha</taxon>
        <taxon>Strongyloidea</taxon>
        <taxon>Ancylostomatidae</taxon>
        <taxon>Ancylostomatinae</taxon>
        <taxon>Ancylostoma</taxon>
    </lineage>
</organism>
<evidence type="ECO:0000313" key="3">
    <source>
        <dbReference type="Proteomes" id="UP000024635"/>
    </source>
</evidence>
<name>A0A016UIS6_9BILA</name>
<feature type="compositionally biased region" description="Polar residues" evidence="1">
    <location>
        <begin position="10"/>
        <end position="22"/>
    </location>
</feature>
<reference evidence="3" key="1">
    <citation type="journal article" date="2015" name="Nat. Genet.">
        <title>The genome and transcriptome of the zoonotic hookworm Ancylostoma ceylanicum identify infection-specific gene families.</title>
        <authorList>
            <person name="Schwarz E.M."/>
            <person name="Hu Y."/>
            <person name="Antoshechkin I."/>
            <person name="Miller M.M."/>
            <person name="Sternberg P.W."/>
            <person name="Aroian R.V."/>
        </authorList>
    </citation>
    <scope>NUCLEOTIDE SEQUENCE</scope>
    <source>
        <strain evidence="3">HY135</strain>
    </source>
</reference>
<accession>A0A016UIS6</accession>
<dbReference type="Proteomes" id="UP000024635">
    <property type="component" value="Unassembled WGS sequence"/>
</dbReference>
<feature type="region of interest" description="Disordered" evidence="1">
    <location>
        <begin position="1"/>
        <end position="28"/>
    </location>
</feature>
<evidence type="ECO:0000313" key="2">
    <source>
        <dbReference type="EMBL" id="EYC15284.1"/>
    </source>
</evidence>
<evidence type="ECO:0000256" key="1">
    <source>
        <dbReference type="SAM" id="MobiDB-lite"/>
    </source>
</evidence>